<comment type="caution">
    <text evidence="1">The sequence shown here is derived from an EMBL/GenBank/DDBJ whole genome shotgun (WGS) entry which is preliminary data.</text>
</comment>
<keyword evidence="2" id="KW-1185">Reference proteome</keyword>
<protein>
    <submittedName>
        <fullName evidence="1">Uncharacterized protein</fullName>
    </submittedName>
</protein>
<dbReference type="RefSeq" id="WP_167072270.1">
    <property type="nucleotide sequence ID" value="NZ_JAAOZC010000002.1"/>
</dbReference>
<reference evidence="1 2" key="1">
    <citation type="submission" date="2020-03" db="EMBL/GenBank/DDBJ databases">
        <title>Genomic Encyclopedia of Type Strains, Phase III (KMG-III): the genomes of soil and plant-associated and newly described type strains.</title>
        <authorList>
            <person name="Whitman W."/>
        </authorList>
    </citation>
    <scope>NUCLEOTIDE SEQUENCE [LARGE SCALE GENOMIC DNA]</scope>
    <source>
        <strain evidence="1 2">CECT 8804</strain>
    </source>
</reference>
<name>A0ABX0TPE2_9SPHN</name>
<proteinExistence type="predicted"/>
<dbReference type="InterPro" id="IPR045502">
    <property type="entry name" value="DUF6489"/>
</dbReference>
<dbReference type="EMBL" id="JAAOZC010000002">
    <property type="protein sequence ID" value="NIJ07404.1"/>
    <property type="molecule type" value="Genomic_DNA"/>
</dbReference>
<dbReference type="Pfam" id="PF20099">
    <property type="entry name" value="DUF6489"/>
    <property type="match status" value="1"/>
</dbReference>
<evidence type="ECO:0000313" key="1">
    <source>
        <dbReference type="EMBL" id="NIJ07404.1"/>
    </source>
</evidence>
<accession>A0ABX0TPE2</accession>
<sequence>MKITVDVDCTPEEARRFMGLPDLTAIHDAYLDKFKAAITDGVTPETFDAMMKSWMPMMPMGEASMTMWKQMIGQITGPKSGG</sequence>
<gene>
    <name evidence="1" type="ORF">FHS31_001000</name>
</gene>
<dbReference type="Proteomes" id="UP000727456">
    <property type="component" value="Unassembled WGS sequence"/>
</dbReference>
<organism evidence="1 2">
    <name type="scientific">Sphingomonas vulcanisoli</name>
    <dbReference type="NCBI Taxonomy" id="1658060"/>
    <lineage>
        <taxon>Bacteria</taxon>
        <taxon>Pseudomonadati</taxon>
        <taxon>Pseudomonadota</taxon>
        <taxon>Alphaproteobacteria</taxon>
        <taxon>Sphingomonadales</taxon>
        <taxon>Sphingomonadaceae</taxon>
        <taxon>Sphingomonas</taxon>
    </lineage>
</organism>
<evidence type="ECO:0000313" key="2">
    <source>
        <dbReference type="Proteomes" id="UP000727456"/>
    </source>
</evidence>